<organism evidence="1 2">
    <name type="scientific">Enterospora canceri</name>
    <dbReference type="NCBI Taxonomy" id="1081671"/>
    <lineage>
        <taxon>Eukaryota</taxon>
        <taxon>Fungi</taxon>
        <taxon>Fungi incertae sedis</taxon>
        <taxon>Microsporidia</taxon>
        <taxon>Enterocytozoonidae</taxon>
        <taxon>Enterospora</taxon>
    </lineage>
</organism>
<reference evidence="1 2" key="1">
    <citation type="journal article" date="2017" name="Environ. Microbiol.">
        <title>Decay of the glycolytic pathway and adaptation to intranuclear parasitism within Enterocytozoonidae microsporidia.</title>
        <authorList>
            <person name="Wiredu Boakye D."/>
            <person name="Jaroenlak P."/>
            <person name="Prachumwat A."/>
            <person name="Williams T.A."/>
            <person name="Bateman K.S."/>
            <person name="Itsathitphaisarn O."/>
            <person name="Sritunyalucksana K."/>
            <person name="Paszkiewicz K.H."/>
            <person name="Moore K.A."/>
            <person name="Stentiford G.D."/>
            <person name="Williams B.A."/>
        </authorList>
    </citation>
    <scope>NUCLEOTIDE SEQUENCE [LARGE SCALE GENOMIC DNA]</scope>
    <source>
        <strain evidence="1 2">GB1</strain>
    </source>
</reference>
<name>A0A1Y1S6B2_9MICR</name>
<comment type="caution">
    <text evidence="1">The sequence shown here is derived from an EMBL/GenBank/DDBJ whole genome shotgun (WGS) entry which is preliminary data.</text>
</comment>
<proteinExistence type="predicted"/>
<sequence>MEHVYYRGTDDVDEIARRNPGYVRIYARRSVTSLNGIRRETIRLMEGGSNKSDDILYIVSQNKHESISDYFPVAMKVDYTMNSPVGKRIKHDAPVEIKKTKQTNILSYFVKKQ</sequence>
<evidence type="ECO:0000313" key="1">
    <source>
        <dbReference type="EMBL" id="ORD93937.1"/>
    </source>
</evidence>
<dbReference type="Proteomes" id="UP000192639">
    <property type="component" value="Unassembled WGS sequence"/>
</dbReference>
<dbReference type="EMBL" id="LWDP01000038">
    <property type="protein sequence ID" value="ORD93937.1"/>
    <property type="molecule type" value="Genomic_DNA"/>
</dbReference>
<protein>
    <submittedName>
        <fullName evidence="1">Uncharacterized protein</fullName>
    </submittedName>
</protein>
<dbReference type="AlphaFoldDB" id="A0A1Y1S6B2"/>
<evidence type="ECO:0000313" key="2">
    <source>
        <dbReference type="Proteomes" id="UP000192639"/>
    </source>
</evidence>
<keyword evidence="2" id="KW-1185">Reference proteome</keyword>
<accession>A0A1Y1S6B2</accession>
<dbReference type="VEuPathDB" id="MicrosporidiaDB:ECANGB1_1340"/>
<gene>
    <name evidence="1" type="ORF">ECANGB1_1340</name>
</gene>